<accession>A0A386HRZ7</accession>
<gene>
    <name evidence="1" type="ORF">D6B99_14665</name>
</gene>
<dbReference type="AlphaFoldDB" id="A0A386HRZ7"/>
<proteinExistence type="predicted"/>
<dbReference type="KEGG" id="ark:D6B99_14665"/>
<sequence length="156" mass="18649">MAKKEIKTTDIWNEKKLDTVKDFILSHSAKQSKERLIKNELLAIKYRIEDYIESDTPLQKLKILDFVNAYLSALNITKKNLAELFEMQDSNLYKYLTGERKLNTDFVLKLSAFSHINPEYWLRIEIKNGLFDIKQEKKKFKNYKKYDYKNLLEIAE</sequence>
<dbReference type="Proteomes" id="UP000266118">
    <property type="component" value="Chromosome"/>
</dbReference>
<keyword evidence="2" id="KW-1185">Reference proteome</keyword>
<dbReference type="OrthoDB" id="672239at2"/>
<reference evidence="1 2" key="1">
    <citation type="submission" date="2018-09" db="EMBL/GenBank/DDBJ databases">
        <title>Arachidicoccus sp. nov., a bacterium isolated from soil.</title>
        <authorList>
            <person name="Weon H.-Y."/>
            <person name="Kwon S.-W."/>
            <person name="Lee S.A."/>
        </authorList>
    </citation>
    <scope>NUCLEOTIDE SEQUENCE [LARGE SCALE GENOMIC DNA]</scope>
    <source>
        <strain evidence="1 2">KIS59-12</strain>
    </source>
</reference>
<protein>
    <submittedName>
        <fullName evidence="1">Transcriptional regulator</fullName>
    </submittedName>
</protein>
<dbReference type="EMBL" id="CP032489">
    <property type="protein sequence ID" value="AYD48738.1"/>
    <property type="molecule type" value="Genomic_DNA"/>
</dbReference>
<dbReference type="GO" id="GO:0003677">
    <property type="term" value="F:DNA binding"/>
    <property type="evidence" value="ECO:0007669"/>
    <property type="project" value="InterPro"/>
</dbReference>
<dbReference type="RefSeq" id="WP_119989781.1">
    <property type="nucleotide sequence ID" value="NZ_CP032489.1"/>
</dbReference>
<evidence type="ECO:0000313" key="2">
    <source>
        <dbReference type="Proteomes" id="UP000266118"/>
    </source>
</evidence>
<name>A0A386HRZ7_9BACT</name>
<dbReference type="InterPro" id="IPR010982">
    <property type="entry name" value="Lambda_DNA-bd_dom_sf"/>
</dbReference>
<organism evidence="1 2">
    <name type="scientific">Arachidicoccus soli</name>
    <dbReference type="NCBI Taxonomy" id="2341117"/>
    <lineage>
        <taxon>Bacteria</taxon>
        <taxon>Pseudomonadati</taxon>
        <taxon>Bacteroidota</taxon>
        <taxon>Chitinophagia</taxon>
        <taxon>Chitinophagales</taxon>
        <taxon>Chitinophagaceae</taxon>
        <taxon>Arachidicoccus</taxon>
    </lineage>
</organism>
<dbReference type="Gene3D" id="1.10.260.40">
    <property type="entry name" value="lambda repressor-like DNA-binding domains"/>
    <property type="match status" value="1"/>
</dbReference>
<evidence type="ECO:0000313" key="1">
    <source>
        <dbReference type="EMBL" id="AYD48738.1"/>
    </source>
</evidence>
<dbReference type="SUPFAM" id="SSF47413">
    <property type="entry name" value="lambda repressor-like DNA-binding domains"/>
    <property type="match status" value="1"/>
</dbReference>